<evidence type="ECO:0000313" key="7">
    <source>
        <dbReference type="EMBL" id="RDK08113.1"/>
    </source>
</evidence>
<dbReference type="SUPFAM" id="SSF50022">
    <property type="entry name" value="ISP domain"/>
    <property type="match status" value="1"/>
</dbReference>
<evidence type="ECO:0000259" key="6">
    <source>
        <dbReference type="PROSITE" id="PS51296"/>
    </source>
</evidence>
<keyword evidence="2" id="KW-0479">Metal-binding</keyword>
<comment type="caution">
    <text evidence="7">The sequence shown here is derived from an EMBL/GenBank/DDBJ whole genome shotgun (WGS) entry which is preliminary data.</text>
</comment>
<evidence type="ECO:0000256" key="2">
    <source>
        <dbReference type="ARBA" id="ARBA00022723"/>
    </source>
</evidence>
<dbReference type="GO" id="GO:0051537">
    <property type="term" value="F:2 iron, 2 sulfur cluster binding"/>
    <property type="evidence" value="ECO:0007669"/>
    <property type="project" value="UniProtKB-KW"/>
</dbReference>
<dbReference type="Pfam" id="PF00355">
    <property type="entry name" value="Rieske"/>
    <property type="match status" value="1"/>
</dbReference>
<dbReference type="InterPro" id="IPR036922">
    <property type="entry name" value="Rieske_2Fe-2S_sf"/>
</dbReference>
<dbReference type="PANTHER" id="PTHR21266">
    <property type="entry name" value="IRON-SULFUR DOMAIN CONTAINING PROTEIN"/>
    <property type="match status" value="1"/>
</dbReference>
<evidence type="ECO:0000256" key="4">
    <source>
        <dbReference type="ARBA" id="ARBA00023004"/>
    </source>
</evidence>
<dbReference type="PROSITE" id="PS51296">
    <property type="entry name" value="RIESKE"/>
    <property type="match status" value="1"/>
</dbReference>
<name>A0A370NRF9_9BURK</name>
<gene>
    <name evidence="7" type="ORF">DN412_22360</name>
</gene>
<dbReference type="CDD" id="cd08878">
    <property type="entry name" value="RHO_alpha_C_DMO-like"/>
    <property type="match status" value="1"/>
</dbReference>
<keyword evidence="1" id="KW-0001">2Fe-2S</keyword>
<dbReference type="AlphaFoldDB" id="A0A370NRF9"/>
<keyword evidence="7" id="KW-0223">Dioxygenase</keyword>
<protein>
    <submittedName>
        <fullName evidence="7">Aromatic ring-hydroxylating dioxygenase subunit alpha</fullName>
    </submittedName>
</protein>
<dbReference type="Gene3D" id="2.102.10.10">
    <property type="entry name" value="Rieske [2Fe-2S] iron-sulphur domain"/>
    <property type="match status" value="1"/>
</dbReference>
<dbReference type="EMBL" id="QKWJ01000030">
    <property type="protein sequence ID" value="RDK08113.1"/>
    <property type="molecule type" value="Genomic_DNA"/>
</dbReference>
<evidence type="ECO:0000256" key="5">
    <source>
        <dbReference type="ARBA" id="ARBA00023014"/>
    </source>
</evidence>
<accession>A0A370NRF9</accession>
<evidence type="ECO:0000256" key="3">
    <source>
        <dbReference type="ARBA" id="ARBA00023002"/>
    </source>
</evidence>
<dbReference type="PANTHER" id="PTHR21266:SF60">
    <property type="entry name" value="3-KETOSTEROID-9-ALPHA-MONOOXYGENASE, OXYGENASE COMPONENT"/>
    <property type="match status" value="1"/>
</dbReference>
<dbReference type="GO" id="GO:0051213">
    <property type="term" value="F:dioxygenase activity"/>
    <property type="evidence" value="ECO:0007669"/>
    <property type="project" value="UniProtKB-KW"/>
</dbReference>
<evidence type="ECO:0000313" key="8">
    <source>
        <dbReference type="Proteomes" id="UP000255165"/>
    </source>
</evidence>
<dbReference type="GO" id="GO:0046872">
    <property type="term" value="F:metal ion binding"/>
    <property type="evidence" value="ECO:0007669"/>
    <property type="project" value="UniProtKB-KW"/>
</dbReference>
<keyword evidence="4" id="KW-0408">Iron</keyword>
<organism evidence="7 8">
    <name type="scientific">Cupriavidus lacunae</name>
    <dbReference type="NCBI Taxonomy" id="2666307"/>
    <lineage>
        <taxon>Bacteria</taxon>
        <taxon>Pseudomonadati</taxon>
        <taxon>Pseudomonadota</taxon>
        <taxon>Betaproteobacteria</taxon>
        <taxon>Burkholderiales</taxon>
        <taxon>Burkholderiaceae</taxon>
        <taxon>Cupriavidus</taxon>
    </lineage>
</organism>
<dbReference type="Proteomes" id="UP000255165">
    <property type="component" value="Unassembled WGS sequence"/>
</dbReference>
<dbReference type="SUPFAM" id="SSF55961">
    <property type="entry name" value="Bet v1-like"/>
    <property type="match status" value="1"/>
</dbReference>
<keyword evidence="8" id="KW-1185">Reference proteome</keyword>
<dbReference type="InterPro" id="IPR044043">
    <property type="entry name" value="VanA_C_cat"/>
</dbReference>
<dbReference type="Pfam" id="PF19112">
    <property type="entry name" value="VanA_C"/>
    <property type="match status" value="1"/>
</dbReference>
<proteinExistence type="predicted"/>
<feature type="domain" description="Rieske" evidence="6">
    <location>
        <begin position="34"/>
        <end position="136"/>
    </location>
</feature>
<sequence length="384" mass="42773">MGGNLPAGKLLFARTTSASPPDWRNPMSWLRNTWYAVAWSDEVESTPFGRRILNDAIVFFRDGAGRLAAIGGRCPHRFAPLAMGKIVDDTLECPYHGLRFDKSGTCVHNPHGGGRIPMNARVPKYRIAERWGLVWLWPGDPDAADEDKIPDLSHLLRDDLGHVRGYMGMQANYMLGVDNLIDLSHAQFVHGDRLMSNNFDDAKVAVEQNGNDVTNRLSIPNSSVPPALRSRVPAEIDVVDYWLDSTWRVPSVVTNDVGITLPGRPREEGQRSFGVHIVTPETERSSHYLFAHSRNYAVGDPLIDEKIREWQRVGFSEQDKPIIEATARMMGEETDPLALRPVLLPTDAAAVRARRLLSKLIDEETKACGEVSIPLDAVRRTLSG</sequence>
<dbReference type="InterPro" id="IPR050584">
    <property type="entry name" value="Cholesterol_7-desaturase"/>
</dbReference>
<evidence type="ECO:0000256" key="1">
    <source>
        <dbReference type="ARBA" id="ARBA00022714"/>
    </source>
</evidence>
<keyword evidence="3" id="KW-0560">Oxidoreductase</keyword>
<keyword evidence="5" id="KW-0411">Iron-sulfur</keyword>
<reference evidence="8" key="1">
    <citation type="submission" date="2018-06" db="EMBL/GenBank/DDBJ databases">
        <authorList>
            <person name="Feng T."/>
            <person name="Jeon C.O."/>
        </authorList>
    </citation>
    <scope>NUCLEOTIDE SEQUENCE [LARGE SCALE GENOMIC DNA]</scope>
    <source>
        <strain evidence="8">S23</strain>
    </source>
</reference>
<dbReference type="InterPro" id="IPR017941">
    <property type="entry name" value="Rieske_2Fe-2S"/>
</dbReference>
<dbReference type="Gene3D" id="3.90.380.10">
    <property type="entry name" value="Naphthalene 1,2-dioxygenase Alpha Subunit, Chain A, domain 1"/>
    <property type="match status" value="1"/>
</dbReference>